<feature type="signal peptide" evidence="1">
    <location>
        <begin position="1"/>
        <end position="25"/>
    </location>
</feature>
<dbReference type="EMBL" id="BMTU01000002">
    <property type="protein sequence ID" value="GGQ69980.1"/>
    <property type="molecule type" value="Genomic_DNA"/>
</dbReference>
<reference evidence="2" key="2">
    <citation type="submission" date="2020-09" db="EMBL/GenBank/DDBJ databases">
        <authorList>
            <person name="Sun Q."/>
            <person name="Ohkuma M."/>
        </authorList>
    </citation>
    <scope>NUCLEOTIDE SEQUENCE</scope>
    <source>
        <strain evidence="2">JCM 4403</strain>
    </source>
</reference>
<evidence type="ECO:0000256" key="1">
    <source>
        <dbReference type="SAM" id="SignalP"/>
    </source>
</evidence>
<protein>
    <recommendedName>
        <fullName evidence="4">Lipoprotein</fullName>
    </recommendedName>
</protein>
<reference evidence="2" key="1">
    <citation type="journal article" date="2014" name="Int. J. Syst. Evol. Microbiol.">
        <title>Complete genome sequence of Corynebacterium casei LMG S-19264T (=DSM 44701T), isolated from a smear-ripened cheese.</title>
        <authorList>
            <consortium name="US DOE Joint Genome Institute (JGI-PGF)"/>
            <person name="Walter F."/>
            <person name="Albersmeier A."/>
            <person name="Kalinowski J."/>
            <person name="Ruckert C."/>
        </authorList>
    </citation>
    <scope>NUCLEOTIDE SEQUENCE</scope>
    <source>
        <strain evidence="2">JCM 4403</strain>
    </source>
</reference>
<keyword evidence="1" id="KW-0732">Signal</keyword>
<sequence>MIMRNVRWCAAAAAVLLLTGCGGDAGDDTGKGEAVALTKQQVRETLPDGEAMAGWKETARPTAVEVDDLYRRQACPVEGNAGCENSRFYGASTFRHADDASHVTFLVLAYDSEQAARDAYDVLWDGHYAKKAGPGAKTFGLGPIGDQRDARFGTSGFRGEPGAVTQTRVGTTLLWSEAASADKGGIDEDRVRALATVLAERARQAQNGDSPSAALDG</sequence>
<accession>A0A918ETH8</accession>
<keyword evidence="3" id="KW-1185">Reference proteome</keyword>
<dbReference type="Proteomes" id="UP000656732">
    <property type="component" value="Unassembled WGS sequence"/>
</dbReference>
<comment type="caution">
    <text evidence="2">The sequence shown here is derived from an EMBL/GenBank/DDBJ whole genome shotgun (WGS) entry which is preliminary data.</text>
</comment>
<gene>
    <name evidence="2" type="ORF">GCM10010280_15490</name>
</gene>
<dbReference type="RefSeq" id="WP_189556721.1">
    <property type="nucleotide sequence ID" value="NZ_BMTU01000002.1"/>
</dbReference>
<evidence type="ECO:0008006" key="4">
    <source>
        <dbReference type="Google" id="ProtNLM"/>
    </source>
</evidence>
<dbReference type="AlphaFoldDB" id="A0A918ETH8"/>
<organism evidence="2 3">
    <name type="scientific">Streptomyces pilosus</name>
    <dbReference type="NCBI Taxonomy" id="28893"/>
    <lineage>
        <taxon>Bacteria</taxon>
        <taxon>Bacillati</taxon>
        <taxon>Actinomycetota</taxon>
        <taxon>Actinomycetes</taxon>
        <taxon>Kitasatosporales</taxon>
        <taxon>Streptomycetaceae</taxon>
        <taxon>Streptomyces</taxon>
    </lineage>
</organism>
<dbReference type="PROSITE" id="PS51257">
    <property type="entry name" value="PROKAR_LIPOPROTEIN"/>
    <property type="match status" value="1"/>
</dbReference>
<evidence type="ECO:0000313" key="3">
    <source>
        <dbReference type="Proteomes" id="UP000656732"/>
    </source>
</evidence>
<proteinExistence type="predicted"/>
<evidence type="ECO:0000313" key="2">
    <source>
        <dbReference type="EMBL" id="GGQ69980.1"/>
    </source>
</evidence>
<feature type="chain" id="PRO_5039226477" description="Lipoprotein" evidence="1">
    <location>
        <begin position="26"/>
        <end position="217"/>
    </location>
</feature>
<name>A0A918ETH8_9ACTN</name>